<dbReference type="Proteomes" id="UP000248961">
    <property type="component" value="Unassembled WGS sequence"/>
</dbReference>
<evidence type="ECO:0000313" key="7">
    <source>
        <dbReference type="Proteomes" id="UP000248961"/>
    </source>
</evidence>
<proteinExistence type="predicted"/>
<reference evidence="6 7" key="1">
    <citation type="submission" date="2018-02" db="EMBL/GenBank/DDBJ databases">
        <title>The genomes of Aspergillus section Nigri reveals drivers in fungal speciation.</title>
        <authorList>
            <consortium name="DOE Joint Genome Institute"/>
            <person name="Vesth T.C."/>
            <person name="Nybo J."/>
            <person name="Theobald S."/>
            <person name="Brandl J."/>
            <person name="Frisvad J.C."/>
            <person name="Nielsen K.F."/>
            <person name="Lyhne E.K."/>
            <person name="Kogle M.E."/>
            <person name="Kuo A."/>
            <person name="Riley R."/>
            <person name="Clum A."/>
            <person name="Nolan M."/>
            <person name="Lipzen A."/>
            <person name="Salamov A."/>
            <person name="Henrissat B."/>
            <person name="Wiebenga A."/>
            <person name="De vries R.P."/>
            <person name="Grigoriev I.V."/>
            <person name="Mortensen U.H."/>
            <person name="Andersen M.R."/>
            <person name="Baker S.E."/>
        </authorList>
    </citation>
    <scope>NUCLEOTIDE SEQUENCE [LARGE SCALE GENOMIC DNA]</scope>
    <source>
        <strain evidence="6 7">CBS 101889</strain>
    </source>
</reference>
<feature type="non-terminal residue" evidence="6">
    <location>
        <position position="1"/>
    </location>
</feature>
<dbReference type="GeneID" id="37195654"/>
<keyword evidence="7" id="KW-1185">Reference proteome</keyword>
<evidence type="ECO:0008006" key="8">
    <source>
        <dbReference type="Google" id="ProtNLM"/>
    </source>
</evidence>
<dbReference type="STRING" id="1450537.A0A395IBB8"/>
<dbReference type="PANTHER" id="PTHR23502">
    <property type="entry name" value="MAJOR FACILITATOR SUPERFAMILY"/>
    <property type="match status" value="1"/>
</dbReference>
<keyword evidence="3 5" id="KW-1133">Transmembrane helix</keyword>
<keyword evidence="4 5" id="KW-0472">Membrane</keyword>
<evidence type="ECO:0000313" key="6">
    <source>
        <dbReference type="EMBL" id="RAL17311.1"/>
    </source>
</evidence>
<dbReference type="EMBL" id="KZ824267">
    <property type="protein sequence ID" value="RAL17311.1"/>
    <property type="molecule type" value="Genomic_DNA"/>
</dbReference>
<dbReference type="VEuPathDB" id="FungiDB:BO97DRAFT_333528"/>
<dbReference type="PANTHER" id="PTHR23502:SF20">
    <property type="entry name" value="TRANSPORTER, PUTATIVE (AFU_ORTHOLOGUE AFUA_6G13880)-RELATED"/>
    <property type="match status" value="1"/>
</dbReference>
<dbReference type="SUPFAM" id="SSF103473">
    <property type="entry name" value="MFS general substrate transporter"/>
    <property type="match status" value="1"/>
</dbReference>
<dbReference type="GO" id="GO:0022857">
    <property type="term" value="F:transmembrane transporter activity"/>
    <property type="evidence" value="ECO:0007669"/>
    <property type="project" value="TreeGrafter"/>
</dbReference>
<evidence type="ECO:0000256" key="2">
    <source>
        <dbReference type="ARBA" id="ARBA00022692"/>
    </source>
</evidence>
<protein>
    <recommendedName>
        <fullName evidence="8">Major facilitator superfamily (MFS) profile domain-containing protein</fullName>
    </recommendedName>
</protein>
<dbReference type="RefSeq" id="XP_025556465.1">
    <property type="nucleotide sequence ID" value="XM_025691365.1"/>
</dbReference>
<feature type="transmembrane region" description="Helical" evidence="5">
    <location>
        <begin position="96"/>
        <end position="117"/>
    </location>
</feature>
<name>A0A395IBB8_ASPHC</name>
<sequence length="164" mass="17093">DTTSSKMLSIRPSPSPLAPRDWTRTCRELLFATIILRSCATGSLGPLLVPGFVVVAADLDVSLTSVTLLNGSLVMALGISAYICSPVANCFGRRPVYLFITLLVLVSCYWAAVAKLYPSLIASRLGKGRLFALAGTSSESSTCTNGVCASGVHGAVIPGTLLIT</sequence>
<accession>A0A395IBB8</accession>
<keyword evidence="2 5" id="KW-0812">Transmembrane</keyword>
<comment type="subcellular location">
    <subcellularLocation>
        <location evidence="1">Membrane</location>
        <topology evidence="1">Multi-pass membrane protein</topology>
    </subcellularLocation>
</comment>
<dbReference type="InterPro" id="IPR036259">
    <property type="entry name" value="MFS_trans_sf"/>
</dbReference>
<evidence type="ECO:0000256" key="4">
    <source>
        <dbReference type="ARBA" id="ARBA00023136"/>
    </source>
</evidence>
<dbReference type="OrthoDB" id="2585655at2759"/>
<dbReference type="GO" id="GO:0005886">
    <property type="term" value="C:plasma membrane"/>
    <property type="evidence" value="ECO:0007669"/>
    <property type="project" value="TreeGrafter"/>
</dbReference>
<dbReference type="AlphaFoldDB" id="A0A395IBB8"/>
<gene>
    <name evidence="6" type="ORF">BO97DRAFT_333528</name>
</gene>
<feature type="transmembrane region" description="Helical" evidence="5">
    <location>
        <begin position="29"/>
        <end position="49"/>
    </location>
</feature>
<organism evidence="6 7">
    <name type="scientific">Aspergillus homomorphus (strain CBS 101889)</name>
    <dbReference type="NCBI Taxonomy" id="1450537"/>
    <lineage>
        <taxon>Eukaryota</taxon>
        <taxon>Fungi</taxon>
        <taxon>Dikarya</taxon>
        <taxon>Ascomycota</taxon>
        <taxon>Pezizomycotina</taxon>
        <taxon>Eurotiomycetes</taxon>
        <taxon>Eurotiomycetidae</taxon>
        <taxon>Eurotiales</taxon>
        <taxon>Aspergillaceae</taxon>
        <taxon>Aspergillus</taxon>
        <taxon>Aspergillus subgen. Circumdati</taxon>
    </lineage>
</organism>
<evidence type="ECO:0000256" key="1">
    <source>
        <dbReference type="ARBA" id="ARBA00004141"/>
    </source>
</evidence>
<feature type="transmembrane region" description="Helical" evidence="5">
    <location>
        <begin position="61"/>
        <end position="84"/>
    </location>
</feature>
<evidence type="ECO:0000256" key="5">
    <source>
        <dbReference type="SAM" id="Phobius"/>
    </source>
</evidence>
<dbReference type="Gene3D" id="1.20.1720.10">
    <property type="entry name" value="Multidrug resistance protein D"/>
    <property type="match status" value="1"/>
</dbReference>
<evidence type="ECO:0000256" key="3">
    <source>
        <dbReference type="ARBA" id="ARBA00022989"/>
    </source>
</evidence>